<dbReference type="Proteomes" id="UP000198414">
    <property type="component" value="Unassembled WGS sequence"/>
</dbReference>
<proteinExistence type="predicted"/>
<dbReference type="OrthoDB" id="2308018at2"/>
<comment type="caution">
    <text evidence="1">The sequence shown here is derived from an EMBL/GenBank/DDBJ whole genome shotgun (WGS) entry which is preliminary data.</text>
</comment>
<reference evidence="1 2" key="1">
    <citation type="submission" date="2015-11" db="EMBL/GenBank/DDBJ databases">
        <title>Draft genome sequences of new species of the genus Lactobacillus isolated from orchardgrass silage.</title>
        <authorList>
            <person name="Tohno M."/>
            <person name="Tanizawa Y."/>
            <person name="Arita M."/>
        </authorList>
    </citation>
    <scope>NUCLEOTIDE SEQUENCE [LARGE SCALE GENOMIC DNA]</scope>
    <source>
        <strain evidence="1 2">IWT25</strain>
    </source>
</reference>
<organism evidence="1 2">
    <name type="scientific">Secundilactobacillus pentosiphilus</name>
    <dbReference type="NCBI Taxonomy" id="1714682"/>
    <lineage>
        <taxon>Bacteria</taxon>
        <taxon>Bacillati</taxon>
        <taxon>Bacillota</taxon>
        <taxon>Bacilli</taxon>
        <taxon>Lactobacillales</taxon>
        <taxon>Lactobacillaceae</taxon>
        <taxon>Secundilactobacillus</taxon>
    </lineage>
</organism>
<dbReference type="EMBL" id="BCMI01000033">
    <property type="protein sequence ID" value="GAX07042.1"/>
    <property type="molecule type" value="Genomic_DNA"/>
</dbReference>
<dbReference type="AlphaFoldDB" id="A0A1Z5IZP1"/>
<sequence>MFIYVKYDENGFITEYQNTEADGFTKIYLLDSWIMQFAQWPNKFRYDTDKKALLNPGNLPDLSLTDLNKKYQDLLATNKKVTESTTTIAQQQTQDAKSLNQVQQAITTMAMANAMNSAAKPTQAKEKA</sequence>
<evidence type="ECO:0000313" key="1">
    <source>
        <dbReference type="EMBL" id="GAX07042.1"/>
    </source>
</evidence>
<dbReference type="RefSeq" id="WP_089121945.1">
    <property type="nucleotide sequence ID" value="NZ_BCMI01000033.1"/>
</dbReference>
<protein>
    <submittedName>
        <fullName evidence="1">Uncharacterized protein</fullName>
    </submittedName>
</protein>
<name>A0A1Z5IZP1_9LACO</name>
<evidence type="ECO:0000313" key="2">
    <source>
        <dbReference type="Proteomes" id="UP000198414"/>
    </source>
</evidence>
<gene>
    <name evidence="1" type="ORF">IWT25_02390</name>
</gene>
<accession>A0A1Z5IZP1</accession>